<feature type="region of interest" description="Disordered" evidence="1">
    <location>
        <begin position="78"/>
        <end position="102"/>
    </location>
</feature>
<feature type="compositionally biased region" description="Low complexity" evidence="1">
    <location>
        <begin position="86"/>
        <end position="102"/>
    </location>
</feature>
<sequence>MCLVRGTNMGVNRSSFYLHFIWRSRTTFQVCFVNSSMSDPTSAILASLEPLAAFAMFKTSKSRAIFLTRPLSIRDPTATKARNLESTSTFSSSASSRAADRT</sequence>
<dbReference type="AlphaFoldDB" id="A0AAQ3N787"/>
<reference evidence="2 3" key="1">
    <citation type="journal article" date="2023" name="Life. Sci Alliance">
        <title>Evolutionary insights into 3D genome organization and epigenetic landscape of Vigna mungo.</title>
        <authorList>
            <person name="Junaid A."/>
            <person name="Singh B."/>
            <person name="Bhatia S."/>
        </authorList>
    </citation>
    <scope>NUCLEOTIDE SEQUENCE [LARGE SCALE GENOMIC DNA]</scope>
    <source>
        <strain evidence="2">Urdbean</strain>
    </source>
</reference>
<accession>A0AAQ3N787</accession>
<protein>
    <submittedName>
        <fullName evidence="2">Uncharacterized protein</fullName>
    </submittedName>
</protein>
<dbReference type="Proteomes" id="UP001374535">
    <property type="component" value="Chromosome 7"/>
</dbReference>
<evidence type="ECO:0000313" key="2">
    <source>
        <dbReference type="EMBL" id="WVZ04182.1"/>
    </source>
</evidence>
<gene>
    <name evidence="2" type="ORF">V8G54_024988</name>
</gene>
<keyword evidence="3" id="KW-1185">Reference proteome</keyword>
<name>A0AAQ3N787_VIGMU</name>
<dbReference type="EMBL" id="CP144694">
    <property type="protein sequence ID" value="WVZ04182.1"/>
    <property type="molecule type" value="Genomic_DNA"/>
</dbReference>
<evidence type="ECO:0000313" key="3">
    <source>
        <dbReference type="Proteomes" id="UP001374535"/>
    </source>
</evidence>
<evidence type="ECO:0000256" key="1">
    <source>
        <dbReference type="SAM" id="MobiDB-lite"/>
    </source>
</evidence>
<proteinExistence type="predicted"/>
<organism evidence="2 3">
    <name type="scientific">Vigna mungo</name>
    <name type="common">Black gram</name>
    <name type="synonym">Phaseolus mungo</name>
    <dbReference type="NCBI Taxonomy" id="3915"/>
    <lineage>
        <taxon>Eukaryota</taxon>
        <taxon>Viridiplantae</taxon>
        <taxon>Streptophyta</taxon>
        <taxon>Embryophyta</taxon>
        <taxon>Tracheophyta</taxon>
        <taxon>Spermatophyta</taxon>
        <taxon>Magnoliopsida</taxon>
        <taxon>eudicotyledons</taxon>
        <taxon>Gunneridae</taxon>
        <taxon>Pentapetalae</taxon>
        <taxon>rosids</taxon>
        <taxon>fabids</taxon>
        <taxon>Fabales</taxon>
        <taxon>Fabaceae</taxon>
        <taxon>Papilionoideae</taxon>
        <taxon>50 kb inversion clade</taxon>
        <taxon>NPAAA clade</taxon>
        <taxon>indigoferoid/millettioid clade</taxon>
        <taxon>Phaseoleae</taxon>
        <taxon>Vigna</taxon>
    </lineage>
</organism>